<keyword evidence="3" id="KW-1185">Reference proteome</keyword>
<evidence type="ECO:0000313" key="3">
    <source>
        <dbReference type="Proteomes" id="UP001458880"/>
    </source>
</evidence>
<sequence>MAGSESDDYSTDERNKKRKALKETKGDTERSKKMIGTSPNVPKNEDKLDKIIIMIEAMNKDQKEMKAEQREIARNES</sequence>
<feature type="region of interest" description="Disordered" evidence="1">
    <location>
        <begin position="1"/>
        <end position="46"/>
    </location>
</feature>
<evidence type="ECO:0000256" key="1">
    <source>
        <dbReference type="SAM" id="MobiDB-lite"/>
    </source>
</evidence>
<reference evidence="2 3" key="1">
    <citation type="journal article" date="2024" name="BMC Genomics">
        <title>De novo assembly and annotation of Popillia japonica's genome with initial clues to its potential as an invasive pest.</title>
        <authorList>
            <person name="Cucini C."/>
            <person name="Boschi S."/>
            <person name="Funari R."/>
            <person name="Cardaioli E."/>
            <person name="Iannotti N."/>
            <person name="Marturano G."/>
            <person name="Paoli F."/>
            <person name="Bruttini M."/>
            <person name="Carapelli A."/>
            <person name="Frati F."/>
            <person name="Nardi F."/>
        </authorList>
    </citation>
    <scope>NUCLEOTIDE SEQUENCE [LARGE SCALE GENOMIC DNA]</scope>
    <source>
        <strain evidence="2">DMR45628</strain>
    </source>
</reference>
<gene>
    <name evidence="2" type="ORF">QE152_g32646</name>
</gene>
<name>A0AAW1IY79_POPJA</name>
<dbReference type="AlphaFoldDB" id="A0AAW1IY79"/>
<feature type="compositionally biased region" description="Basic and acidic residues" evidence="1">
    <location>
        <begin position="11"/>
        <end position="32"/>
    </location>
</feature>
<proteinExistence type="predicted"/>
<organism evidence="2 3">
    <name type="scientific">Popillia japonica</name>
    <name type="common">Japanese beetle</name>
    <dbReference type="NCBI Taxonomy" id="7064"/>
    <lineage>
        <taxon>Eukaryota</taxon>
        <taxon>Metazoa</taxon>
        <taxon>Ecdysozoa</taxon>
        <taxon>Arthropoda</taxon>
        <taxon>Hexapoda</taxon>
        <taxon>Insecta</taxon>
        <taxon>Pterygota</taxon>
        <taxon>Neoptera</taxon>
        <taxon>Endopterygota</taxon>
        <taxon>Coleoptera</taxon>
        <taxon>Polyphaga</taxon>
        <taxon>Scarabaeiformia</taxon>
        <taxon>Scarabaeidae</taxon>
        <taxon>Rutelinae</taxon>
        <taxon>Popillia</taxon>
    </lineage>
</organism>
<protein>
    <submittedName>
        <fullName evidence="2">Uncharacterized protein</fullName>
    </submittedName>
</protein>
<evidence type="ECO:0000313" key="2">
    <source>
        <dbReference type="EMBL" id="KAK9695281.1"/>
    </source>
</evidence>
<feature type="compositionally biased region" description="Acidic residues" evidence="1">
    <location>
        <begin position="1"/>
        <end position="10"/>
    </location>
</feature>
<dbReference type="EMBL" id="JASPKY010000486">
    <property type="protein sequence ID" value="KAK9695281.1"/>
    <property type="molecule type" value="Genomic_DNA"/>
</dbReference>
<accession>A0AAW1IY79</accession>
<comment type="caution">
    <text evidence="2">The sequence shown here is derived from an EMBL/GenBank/DDBJ whole genome shotgun (WGS) entry which is preliminary data.</text>
</comment>
<dbReference type="Proteomes" id="UP001458880">
    <property type="component" value="Unassembled WGS sequence"/>
</dbReference>